<accession>A0ABV6ECJ0</accession>
<comment type="similarity">
    <text evidence="1 2">Belongs to the anti-sigma-factor antagonist family.</text>
</comment>
<evidence type="ECO:0000259" key="3">
    <source>
        <dbReference type="PROSITE" id="PS50801"/>
    </source>
</evidence>
<sequence>MNFETQSIGNVLVVTPLNRRLDAAVSSSFKEHMQTVIAQGANNILLDFSQVEFIDSSCLGALVSILKTLHGKGELAVCSLNGNIQSMFKLTRMDKIFTIGVDQQSTLQQMRSV</sequence>
<evidence type="ECO:0000256" key="2">
    <source>
        <dbReference type="RuleBase" id="RU003749"/>
    </source>
</evidence>
<dbReference type="EMBL" id="JBHLXG010000008">
    <property type="protein sequence ID" value="MFC0226723.1"/>
    <property type="molecule type" value="Genomic_DNA"/>
</dbReference>
<proteinExistence type="inferred from homology"/>
<dbReference type="RefSeq" id="WP_380674583.1">
    <property type="nucleotide sequence ID" value="NZ_CP173186.1"/>
</dbReference>
<reference evidence="4 5" key="1">
    <citation type="submission" date="2024-09" db="EMBL/GenBank/DDBJ databases">
        <authorList>
            <person name="Sun Q."/>
            <person name="Mori K."/>
        </authorList>
    </citation>
    <scope>NUCLEOTIDE SEQUENCE [LARGE SCALE GENOMIC DNA]</scope>
    <source>
        <strain evidence="4 5">CCM 8626</strain>
    </source>
</reference>
<protein>
    <recommendedName>
        <fullName evidence="2">Anti-sigma factor antagonist</fullName>
    </recommendedName>
</protein>
<dbReference type="Proteomes" id="UP001589792">
    <property type="component" value="Unassembled WGS sequence"/>
</dbReference>
<dbReference type="InterPro" id="IPR002645">
    <property type="entry name" value="STAS_dom"/>
</dbReference>
<dbReference type="InterPro" id="IPR003658">
    <property type="entry name" value="Anti-sigma_ant"/>
</dbReference>
<dbReference type="InterPro" id="IPR036513">
    <property type="entry name" value="STAS_dom_sf"/>
</dbReference>
<keyword evidence="5" id="KW-1185">Reference proteome</keyword>
<comment type="caution">
    <text evidence="4">The sequence shown here is derived from an EMBL/GenBank/DDBJ whole genome shotgun (WGS) entry which is preliminary data.</text>
</comment>
<dbReference type="Pfam" id="PF01740">
    <property type="entry name" value="STAS"/>
    <property type="match status" value="1"/>
</dbReference>
<feature type="domain" description="STAS" evidence="3">
    <location>
        <begin position="12"/>
        <end position="113"/>
    </location>
</feature>
<dbReference type="PANTHER" id="PTHR33495:SF2">
    <property type="entry name" value="ANTI-SIGMA FACTOR ANTAGONIST TM_1081-RELATED"/>
    <property type="match status" value="1"/>
</dbReference>
<gene>
    <name evidence="4" type="ORF">ACFFJ3_09465</name>
</gene>
<dbReference type="PANTHER" id="PTHR33495">
    <property type="entry name" value="ANTI-SIGMA FACTOR ANTAGONIST TM_1081-RELATED-RELATED"/>
    <property type="match status" value="1"/>
</dbReference>
<dbReference type="Gene3D" id="3.30.750.24">
    <property type="entry name" value="STAS domain"/>
    <property type="match status" value="1"/>
</dbReference>
<dbReference type="CDD" id="cd07043">
    <property type="entry name" value="STAS_anti-anti-sigma_factors"/>
    <property type="match status" value="1"/>
</dbReference>
<organism evidence="4 5">
    <name type="scientific">Serratia aquatilis</name>
    <dbReference type="NCBI Taxonomy" id="1737515"/>
    <lineage>
        <taxon>Bacteria</taxon>
        <taxon>Pseudomonadati</taxon>
        <taxon>Pseudomonadota</taxon>
        <taxon>Gammaproteobacteria</taxon>
        <taxon>Enterobacterales</taxon>
        <taxon>Yersiniaceae</taxon>
        <taxon>Serratia</taxon>
    </lineage>
</organism>
<evidence type="ECO:0000313" key="5">
    <source>
        <dbReference type="Proteomes" id="UP001589792"/>
    </source>
</evidence>
<name>A0ABV6ECJ0_9GAMM</name>
<evidence type="ECO:0000313" key="4">
    <source>
        <dbReference type="EMBL" id="MFC0226723.1"/>
    </source>
</evidence>
<dbReference type="SUPFAM" id="SSF52091">
    <property type="entry name" value="SpoIIaa-like"/>
    <property type="match status" value="1"/>
</dbReference>
<dbReference type="PROSITE" id="PS50801">
    <property type="entry name" value="STAS"/>
    <property type="match status" value="1"/>
</dbReference>
<dbReference type="NCBIfam" id="TIGR00377">
    <property type="entry name" value="ant_ant_sig"/>
    <property type="match status" value="1"/>
</dbReference>
<evidence type="ECO:0000256" key="1">
    <source>
        <dbReference type="ARBA" id="ARBA00009013"/>
    </source>
</evidence>